<protein>
    <submittedName>
        <fullName evidence="1">Uncharacterized protein</fullName>
    </submittedName>
</protein>
<keyword evidence="2" id="KW-1185">Reference proteome</keyword>
<dbReference type="PANTHER" id="PTHR36478:SF23">
    <property type="match status" value="1"/>
</dbReference>
<dbReference type="EMBL" id="PQIB02000013">
    <property type="protein sequence ID" value="RLM75560.1"/>
    <property type="molecule type" value="Genomic_DNA"/>
</dbReference>
<dbReference type="PANTHER" id="PTHR36478">
    <property type="entry name" value="OS04G0614237 PROTEIN-RELATED"/>
    <property type="match status" value="1"/>
</dbReference>
<dbReference type="Proteomes" id="UP000275267">
    <property type="component" value="Unassembled WGS sequence"/>
</dbReference>
<dbReference type="STRING" id="4540.A0A3L6QBG1"/>
<reference evidence="2" key="1">
    <citation type="journal article" date="2019" name="Nat. Commun.">
        <title>The genome of broomcorn millet.</title>
        <authorList>
            <person name="Zou C."/>
            <person name="Miki D."/>
            <person name="Li D."/>
            <person name="Tang Q."/>
            <person name="Xiao L."/>
            <person name="Rajput S."/>
            <person name="Deng P."/>
            <person name="Jia W."/>
            <person name="Huang R."/>
            <person name="Zhang M."/>
            <person name="Sun Y."/>
            <person name="Hu J."/>
            <person name="Fu X."/>
            <person name="Schnable P.S."/>
            <person name="Li F."/>
            <person name="Zhang H."/>
            <person name="Feng B."/>
            <person name="Zhu X."/>
            <person name="Liu R."/>
            <person name="Schnable J.C."/>
            <person name="Zhu J.-K."/>
            <person name="Zhang H."/>
        </authorList>
    </citation>
    <scope>NUCLEOTIDE SEQUENCE [LARGE SCALE GENOMIC DNA]</scope>
</reference>
<organism evidence="1 2">
    <name type="scientific">Panicum miliaceum</name>
    <name type="common">Proso millet</name>
    <name type="synonym">Broomcorn millet</name>
    <dbReference type="NCBI Taxonomy" id="4540"/>
    <lineage>
        <taxon>Eukaryota</taxon>
        <taxon>Viridiplantae</taxon>
        <taxon>Streptophyta</taxon>
        <taxon>Embryophyta</taxon>
        <taxon>Tracheophyta</taxon>
        <taxon>Spermatophyta</taxon>
        <taxon>Magnoliopsida</taxon>
        <taxon>Liliopsida</taxon>
        <taxon>Poales</taxon>
        <taxon>Poaceae</taxon>
        <taxon>PACMAD clade</taxon>
        <taxon>Panicoideae</taxon>
        <taxon>Panicodae</taxon>
        <taxon>Paniceae</taxon>
        <taxon>Panicinae</taxon>
        <taxon>Panicum</taxon>
        <taxon>Panicum sect. Panicum</taxon>
    </lineage>
</organism>
<sequence>MGEGGEEGNTRVSKGSLLLRTVLPLGSMDYLEWKAVQDKAAEMVKEMAYKVPELKNKLHFPRGPNKLHHVVSIGSRLPSSSQGESNDFSEKALQAGRCCHPPEYPLQEGEGFPLLQMLDRDRIHLKLINTLAENSFKQGFPHIILTKPPFLVKPSRGQGHQLEHSPKQDALPSSAAVAFSETTSAMKLMSFQESQQDVARPGTRNV</sequence>
<dbReference type="AlphaFoldDB" id="A0A3L6QBG1"/>
<accession>A0A3L6QBG1</accession>
<evidence type="ECO:0000313" key="2">
    <source>
        <dbReference type="Proteomes" id="UP000275267"/>
    </source>
</evidence>
<comment type="caution">
    <text evidence="1">The sequence shown here is derived from an EMBL/GenBank/DDBJ whole genome shotgun (WGS) entry which is preliminary data.</text>
</comment>
<dbReference type="OrthoDB" id="667391at2759"/>
<gene>
    <name evidence="1" type="ORF">C2845_PM15G21500</name>
</gene>
<proteinExistence type="predicted"/>
<evidence type="ECO:0000313" key="1">
    <source>
        <dbReference type="EMBL" id="RLM75560.1"/>
    </source>
</evidence>
<name>A0A3L6QBG1_PANMI</name>